<dbReference type="SUPFAM" id="SSF54862">
    <property type="entry name" value="4Fe-4S ferredoxins"/>
    <property type="match status" value="1"/>
</dbReference>
<evidence type="ECO:0000313" key="11">
    <source>
        <dbReference type="Proteomes" id="UP001552594"/>
    </source>
</evidence>
<keyword evidence="5 8" id="KW-0408">Iron</keyword>
<feature type="domain" description="4Fe-4S ferredoxin-type" evidence="9">
    <location>
        <begin position="1"/>
        <end position="29"/>
    </location>
</feature>
<dbReference type="EMBL" id="JBFAUK010000002">
    <property type="protein sequence ID" value="MEV5505570.1"/>
    <property type="molecule type" value="Genomic_DNA"/>
</dbReference>
<dbReference type="PRINTS" id="PR00352">
    <property type="entry name" value="3FE4SFRDOXIN"/>
</dbReference>
<organism evidence="10 11">
    <name type="scientific">Streptomyces orinoci</name>
    <name type="common">Streptoverticillium orinoci</name>
    <dbReference type="NCBI Taxonomy" id="67339"/>
    <lineage>
        <taxon>Bacteria</taxon>
        <taxon>Bacillati</taxon>
        <taxon>Actinomycetota</taxon>
        <taxon>Actinomycetes</taxon>
        <taxon>Kitasatosporales</taxon>
        <taxon>Streptomycetaceae</taxon>
        <taxon>Streptomyces</taxon>
    </lineage>
</organism>
<keyword evidence="2 8" id="KW-0813">Transport</keyword>
<keyword evidence="7" id="KW-0003">3Fe-4S</keyword>
<evidence type="ECO:0000256" key="6">
    <source>
        <dbReference type="ARBA" id="ARBA00023014"/>
    </source>
</evidence>
<evidence type="ECO:0000256" key="2">
    <source>
        <dbReference type="ARBA" id="ARBA00022448"/>
    </source>
</evidence>
<reference evidence="10 11" key="1">
    <citation type="submission" date="2024-06" db="EMBL/GenBank/DDBJ databases">
        <title>The Natural Products Discovery Center: Release of the First 8490 Sequenced Strains for Exploring Actinobacteria Biosynthetic Diversity.</title>
        <authorList>
            <person name="Kalkreuter E."/>
            <person name="Kautsar S.A."/>
            <person name="Yang D."/>
            <person name="Bader C.D."/>
            <person name="Teijaro C.N."/>
            <person name="Fluegel L."/>
            <person name="Davis C.M."/>
            <person name="Simpson J.R."/>
            <person name="Lauterbach L."/>
            <person name="Steele A.D."/>
            <person name="Gui C."/>
            <person name="Meng S."/>
            <person name="Li G."/>
            <person name="Viehrig K."/>
            <person name="Ye F."/>
            <person name="Su P."/>
            <person name="Kiefer A.F."/>
            <person name="Nichols A."/>
            <person name="Cepeda A.J."/>
            <person name="Yan W."/>
            <person name="Fan B."/>
            <person name="Jiang Y."/>
            <person name="Adhikari A."/>
            <person name="Zheng C.-J."/>
            <person name="Schuster L."/>
            <person name="Cowan T.M."/>
            <person name="Smanski M.J."/>
            <person name="Chevrette M.G."/>
            <person name="De Carvalho L.P.S."/>
            <person name="Shen B."/>
        </authorList>
    </citation>
    <scope>NUCLEOTIDE SEQUENCE [LARGE SCALE GENOMIC DNA]</scope>
    <source>
        <strain evidence="10 11">NPDC052347</strain>
    </source>
</reference>
<dbReference type="InterPro" id="IPR051269">
    <property type="entry name" value="Fe-S_cluster_ET"/>
</dbReference>
<gene>
    <name evidence="10" type="ORF">AB0L16_03710</name>
</gene>
<dbReference type="Pfam" id="PF13459">
    <property type="entry name" value="Fer4_15"/>
    <property type="match status" value="1"/>
</dbReference>
<dbReference type="RefSeq" id="WP_109280567.1">
    <property type="nucleotide sequence ID" value="NZ_JBFAUK010000002.1"/>
</dbReference>
<dbReference type="PROSITE" id="PS51379">
    <property type="entry name" value="4FE4S_FER_2"/>
    <property type="match status" value="1"/>
</dbReference>
<proteinExistence type="predicted"/>
<dbReference type="InterPro" id="IPR017896">
    <property type="entry name" value="4Fe4S_Fe-S-bd"/>
</dbReference>
<dbReference type="PANTHER" id="PTHR36923:SF3">
    <property type="entry name" value="FERREDOXIN"/>
    <property type="match status" value="1"/>
</dbReference>
<comment type="caution">
    <text evidence="10">The sequence shown here is derived from an EMBL/GenBank/DDBJ whole genome shotgun (WGS) entry which is preliminary data.</text>
</comment>
<evidence type="ECO:0000256" key="8">
    <source>
        <dbReference type="RuleBase" id="RU368020"/>
    </source>
</evidence>
<dbReference type="Gene3D" id="3.30.70.20">
    <property type="match status" value="1"/>
</dbReference>
<evidence type="ECO:0000256" key="3">
    <source>
        <dbReference type="ARBA" id="ARBA00022723"/>
    </source>
</evidence>
<keyword evidence="6 8" id="KW-0411">Iron-sulfur</keyword>
<evidence type="ECO:0000259" key="9">
    <source>
        <dbReference type="PROSITE" id="PS51379"/>
    </source>
</evidence>
<comment type="cofactor">
    <cofactor evidence="1">
        <name>[3Fe-4S] cluster</name>
        <dbReference type="ChEBI" id="CHEBI:21137"/>
    </cofactor>
</comment>
<keyword evidence="3 8" id="KW-0479">Metal-binding</keyword>
<sequence length="64" mass="6661">MKVSLDQELCVGAGLCVLSAPEVFDQDESSGVVTLLQENPDPALEPAVAEAADLCPARAIRYGS</sequence>
<evidence type="ECO:0000256" key="1">
    <source>
        <dbReference type="ARBA" id="ARBA00001927"/>
    </source>
</evidence>
<comment type="function">
    <text evidence="8">Ferredoxins are iron-sulfur proteins that transfer electrons in a wide variety of metabolic reactions.</text>
</comment>
<evidence type="ECO:0000313" key="10">
    <source>
        <dbReference type="EMBL" id="MEV5505570.1"/>
    </source>
</evidence>
<dbReference type="PANTHER" id="PTHR36923">
    <property type="entry name" value="FERREDOXIN"/>
    <property type="match status" value="1"/>
</dbReference>
<name>A0ABV3JVA5_STRON</name>
<keyword evidence="11" id="KW-1185">Reference proteome</keyword>
<evidence type="ECO:0000256" key="7">
    <source>
        <dbReference type="ARBA" id="ARBA00023291"/>
    </source>
</evidence>
<dbReference type="InterPro" id="IPR001080">
    <property type="entry name" value="3Fe4S_ferredoxin"/>
</dbReference>
<accession>A0ABV3JVA5</accession>
<dbReference type="Proteomes" id="UP001552594">
    <property type="component" value="Unassembled WGS sequence"/>
</dbReference>
<evidence type="ECO:0000256" key="5">
    <source>
        <dbReference type="ARBA" id="ARBA00023004"/>
    </source>
</evidence>
<evidence type="ECO:0000256" key="4">
    <source>
        <dbReference type="ARBA" id="ARBA00022982"/>
    </source>
</evidence>
<keyword evidence="4 8" id="KW-0249">Electron transport</keyword>
<protein>
    <recommendedName>
        <fullName evidence="8">Ferredoxin</fullName>
    </recommendedName>
</protein>